<dbReference type="Gene3D" id="3.30.530.20">
    <property type="match status" value="1"/>
</dbReference>
<dbReference type="KEGG" id="hakz:J0X25_14100"/>
<dbReference type="SUPFAM" id="SSF55961">
    <property type="entry name" value="Bet v1-like"/>
    <property type="match status" value="1"/>
</dbReference>
<keyword evidence="3" id="KW-1185">Reference proteome</keyword>
<dbReference type="InterPro" id="IPR023393">
    <property type="entry name" value="START-like_dom_sf"/>
</dbReference>
<proteinExistence type="predicted"/>
<accession>A0A8A2VCS9</accession>
<evidence type="ECO:0000313" key="2">
    <source>
        <dbReference type="EMBL" id="QSW98520.1"/>
    </source>
</evidence>
<dbReference type="Proteomes" id="UP000663203">
    <property type="component" value="Chromosome"/>
</dbReference>
<evidence type="ECO:0000259" key="1">
    <source>
        <dbReference type="Pfam" id="PF03364"/>
    </source>
</evidence>
<name>A0A8A2VCS9_9EURY</name>
<reference evidence="2 3" key="1">
    <citation type="submission" date="2021-03" db="EMBL/GenBank/DDBJ databases">
        <title>Haloterrigena longa sp. nov. and Haloterrigena limicola sp. nov., extremely halophilic archaea isolated from a salt lake.</title>
        <authorList>
            <person name="Henglin C."/>
        </authorList>
    </citation>
    <scope>NUCLEOTIDE SEQUENCE [LARGE SCALE GENOMIC DNA]</scope>
    <source>
        <strain evidence="2 3">KZCA68</strain>
    </source>
</reference>
<evidence type="ECO:0000313" key="3">
    <source>
        <dbReference type="Proteomes" id="UP000663203"/>
    </source>
</evidence>
<gene>
    <name evidence="2" type="ORF">J0X25_14100</name>
</gene>
<dbReference type="EMBL" id="CP071462">
    <property type="protein sequence ID" value="QSW98520.1"/>
    <property type="molecule type" value="Genomic_DNA"/>
</dbReference>
<feature type="domain" description="Coenzyme Q-binding protein COQ10 START" evidence="1">
    <location>
        <begin position="10"/>
        <end position="129"/>
    </location>
</feature>
<organism evidence="2 3">
    <name type="scientific">Haloterrigena alkaliphila</name>
    <dbReference type="NCBI Taxonomy" id="2816475"/>
    <lineage>
        <taxon>Archaea</taxon>
        <taxon>Methanobacteriati</taxon>
        <taxon>Methanobacteriota</taxon>
        <taxon>Stenosarchaea group</taxon>
        <taxon>Halobacteria</taxon>
        <taxon>Halobacteriales</taxon>
        <taxon>Natrialbaceae</taxon>
        <taxon>Haloterrigena</taxon>
    </lineage>
</organism>
<protein>
    <submittedName>
        <fullName evidence="2">SRPBCC family protein</fullName>
    </submittedName>
</protein>
<dbReference type="AlphaFoldDB" id="A0A8A2VCS9"/>
<dbReference type="RefSeq" id="WP_207288129.1">
    <property type="nucleotide sequence ID" value="NZ_CP071462.1"/>
</dbReference>
<dbReference type="CDD" id="cd07820">
    <property type="entry name" value="SRPBCC_3"/>
    <property type="match status" value="1"/>
</dbReference>
<dbReference type="InterPro" id="IPR005031">
    <property type="entry name" value="COQ10_START"/>
</dbReference>
<dbReference type="Pfam" id="PF03364">
    <property type="entry name" value="Polyketide_cyc"/>
    <property type="match status" value="1"/>
</dbReference>
<dbReference type="GeneID" id="63188459"/>
<sequence length="162" mass="18518">MPTYERRTTVDAPLEEVWEFHSRVEGLEAVTPDWMGLRVEAVLGPDGRPDPDVLEVGTELALSIRPLGIGPRQHWTSLITDRDRRDDGAYFRDEMVYGPFERWEHTHAFSADGERTVLRDRVVYELPVLGRGPLAEVTTPFSQAGFEAMFRGRHRATKARLE</sequence>